<dbReference type="InterPro" id="IPR001829">
    <property type="entry name" value="Pili_assmbl_chaperone_bac"/>
</dbReference>
<evidence type="ECO:0000256" key="9">
    <source>
        <dbReference type="SAM" id="SignalP"/>
    </source>
</evidence>
<comment type="similarity">
    <text evidence="2 8">Belongs to the periplasmic pilus chaperone family.</text>
</comment>
<evidence type="ECO:0000259" key="10">
    <source>
        <dbReference type="Pfam" id="PF00345"/>
    </source>
</evidence>
<dbReference type="RefSeq" id="WP_044257850.1">
    <property type="nucleotide sequence ID" value="NZ_ABJEES020000001.1"/>
</dbReference>
<dbReference type="PANTHER" id="PTHR30251:SF2">
    <property type="entry name" value="FIMBRIAL CHAPERONE YADV-RELATED"/>
    <property type="match status" value="1"/>
</dbReference>
<dbReference type="SUPFAM" id="SSF49354">
    <property type="entry name" value="PapD-like"/>
    <property type="match status" value="1"/>
</dbReference>
<accession>A0AAW9M018</accession>
<evidence type="ECO:0000259" key="11">
    <source>
        <dbReference type="Pfam" id="PF02753"/>
    </source>
</evidence>
<evidence type="ECO:0000313" key="12">
    <source>
        <dbReference type="EMBL" id="SBA03502.1"/>
    </source>
</evidence>
<feature type="chain" id="PRO_5043297690" evidence="9">
    <location>
        <begin position="28"/>
        <end position="240"/>
    </location>
</feature>
<evidence type="ECO:0000256" key="3">
    <source>
        <dbReference type="ARBA" id="ARBA00022558"/>
    </source>
</evidence>
<dbReference type="InterPro" id="IPR050643">
    <property type="entry name" value="Periplasmic_pilus_chap"/>
</dbReference>
<evidence type="ECO:0000256" key="7">
    <source>
        <dbReference type="ARBA" id="ARBA00023319"/>
    </source>
</evidence>
<evidence type="ECO:0000256" key="5">
    <source>
        <dbReference type="ARBA" id="ARBA00022764"/>
    </source>
</evidence>
<keyword evidence="7" id="KW-0393">Immunoglobulin domain</keyword>
<keyword evidence="4 9" id="KW-0732">Signal</keyword>
<dbReference type="InterPro" id="IPR016147">
    <property type="entry name" value="Pili_assmbl_chaperone_N"/>
</dbReference>
<dbReference type="GeneID" id="93033118"/>
<feature type="signal peptide" evidence="9">
    <location>
        <begin position="1"/>
        <end position="27"/>
    </location>
</feature>
<keyword evidence="6 8" id="KW-0143">Chaperone</keyword>
<dbReference type="Gene3D" id="2.60.40.10">
    <property type="entry name" value="Immunoglobulins"/>
    <property type="match status" value="2"/>
</dbReference>
<evidence type="ECO:0000256" key="1">
    <source>
        <dbReference type="ARBA" id="ARBA00004418"/>
    </source>
</evidence>
<dbReference type="Pfam" id="PF00345">
    <property type="entry name" value="PapD_N"/>
    <property type="match status" value="1"/>
</dbReference>
<evidence type="ECO:0000256" key="2">
    <source>
        <dbReference type="ARBA" id="ARBA00007399"/>
    </source>
</evidence>
<organism evidence="12 13">
    <name type="scientific">Citrobacter amalonaticus</name>
    <dbReference type="NCBI Taxonomy" id="35703"/>
    <lineage>
        <taxon>Bacteria</taxon>
        <taxon>Pseudomonadati</taxon>
        <taxon>Pseudomonadota</taxon>
        <taxon>Gammaproteobacteria</taxon>
        <taxon>Enterobacterales</taxon>
        <taxon>Enterobacteriaceae</taxon>
        <taxon>Citrobacter</taxon>
    </lineage>
</organism>
<dbReference type="InterPro" id="IPR016148">
    <property type="entry name" value="Pili_assmbl_chaperone_C"/>
</dbReference>
<dbReference type="GO" id="GO:0030288">
    <property type="term" value="C:outer membrane-bounded periplasmic space"/>
    <property type="evidence" value="ECO:0007669"/>
    <property type="project" value="InterPro"/>
</dbReference>
<gene>
    <name evidence="12" type="primary">ecpD</name>
    <name evidence="12" type="ORF">CITRO92_3661</name>
</gene>
<dbReference type="InterPro" id="IPR018046">
    <property type="entry name" value="Pili_assmbl_chaperone_CS"/>
</dbReference>
<evidence type="ECO:0000256" key="6">
    <source>
        <dbReference type="ARBA" id="ARBA00023186"/>
    </source>
</evidence>
<dbReference type="EMBL" id="LT556085">
    <property type="protein sequence ID" value="SBA03502.1"/>
    <property type="molecule type" value="Genomic_DNA"/>
</dbReference>
<dbReference type="PROSITE" id="PS00635">
    <property type="entry name" value="PILI_CHAPERONE"/>
    <property type="match status" value="1"/>
</dbReference>
<dbReference type="AlphaFoldDB" id="A0AAW9M018"/>
<feature type="domain" description="Pili assembly chaperone C-terminal" evidence="11">
    <location>
        <begin position="174"/>
        <end position="233"/>
    </location>
</feature>
<dbReference type="GO" id="GO:0071555">
    <property type="term" value="P:cell wall organization"/>
    <property type="evidence" value="ECO:0007669"/>
    <property type="project" value="InterPro"/>
</dbReference>
<sequence length="240" mass="26513">MLFFSKKAATVYCALSAGMMMSQPGHASIVLDGTRVIYQGSKSQVTLSLTNKNARPVLIQSWIDTGNENTSPEKISVPFVITPPINRVDSNKGQTLRISYTGVPALPTDKESVFWLNVLEVPAKDKNSDDIKQKLNVVFRTRIKLFYRPEGLEGKSSDAPEQLHWQLNGKNATVQNSSKYNVTIFSVNFKDKNITSETAGKMLAPGETKQFPLNNTGNIDGLSFSTINDYGALIDHKAKR</sequence>
<keyword evidence="3" id="KW-1029">Fimbrium biogenesis</keyword>
<evidence type="ECO:0000256" key="8">
    <source>
        <dbReference type="RuleBase" id="RU003918"/>
    </source>
</evidence>
<protein>
    <submittedName>
        <fullName evidence="12">Periplasmic pilin chaperone</fullName>
    </submittedName>
</protein>
<dbReference type="PANTHER" id="PTHR30251">
    <property type="entry name" value="PILUS ASSEMBLY CHAPERONE"/>
    <property type="match status" value="1"/>
</dbReference>
<proteinExistence type="inferred from homology"/>
<dbReference type="InterPro" id="IPR013783">
    <property type="entry name" value="Ig-like_fold"/>
</dbReference>
<dbReference type="InterPro" id="IPR036316">
    <property type="entry name" value="Pili_assmbl_chap_C_dom_sf"/>
</dbReference>
<name>A0AAW9M018_CITAM</name>
<dbReference type="PRINTS" id="PR00969">
    <property type="entry name" value="CHAPERONPILI"/>
</dbReference>
<dbReference type="SUPFAM" id="SSF49584">
    <property type="entry name" value="Periplasmic chaperone C-domain"/>
    <property type="match status" value="1"/>
</dbReference>
<dbReference type="Pfam" id="PF02753">
    <property type="entry name" value="PapD_C"/>
    <property type="match status" value="1"/>
</dbReference>
<evidence type="ECO:0000313" key="13">
    <source>
        <dbReference type="Proteomes" id="UP000245995"/>
    </source>
</evidence>
<dbReference type="FunFam" id="2.60.40.10:FF:000458">
    <property type="entry name" value="Molecular chaperone FimC"/>
    <property type="match status" value="1"/>
</dbReference>
<keyword evidence="5" id="KW-0574">Periplasm</keyword>
<dbReference type="InterPro" id="IPR008962">
    <property type="entry name" value="PapD-like_sf"/>
</dbReference>
<comment type="subcellular location">
    <subcellularLocation>
        <location evidence="1 8">Periplasm</location>
    </subcellularLocation>
</comment>
<feature type="domain" description="Pili assembly chaperone N-terminal" evidence="10">
    <location>
        <begin position="28"/>
        <end position="152"/>
    </location>
</feature>
<dbReference type="Proteomes" id="UP000245995">
    <property type="component" value="Chromosome CITRO92"/>
</dbReference>
<evidence type="ECO:0000256" key="4">
    <source>
        <dbReference type="ARBA" id="ARBA00022729"/>
    </source>
</evidence>
<reference evidence="12 13" key="1">
    <citation type="submission" date="2016-04" db="EMBL/GenBank/DDBJ databases">
        <authorList>
            <person name="Regsiter A."/>
            <person name="William W."/>
        </authorList>
    </citation>
    <scope>NUCLEOTIDE SEQUENCE [LARGE SCALE GENOMIC DNA]</scope>
    <source>
        <strain evidence="12 13">92</strain>
    </source>
</reference>